<dbReference type="RefSeq" id="WP_131571792.1">
    <property type="nucleotide sequence ID" value="NZ_JAINFK010000010.1"/>
</dbReference>
<organism evidence="3 4">
    <name type="scientific">Oricola cellulosilytica</name>
    <dbReference type="NCBI Taxonomy" id="1429082"/>
    <lineage>
        <taxon>Bacteria</taxon>
        <taxon>Pseudomonadati</taxon>
        <taxon>Pseudomonadota</taxon>
        <taxon>Alphaproteobacteria</taxon>
        <taxon>Hyphomicrobiales</taxon>
        <taxon>Ahrensiaceae</taxon>
        <taxon>Oricola</taxon>
    </lineage>
</organism>
<reference evidence="3 4" key="1">
    <citation type="journal article" date="2015" name="Antonie Van Leeuwenhoek">
        <title>Oricola cellulosilytica gen. nov., sp. nov., a cellulose-degrading bacterium of the family Phyllobacteriaceae isolated from surface seashore water, and emended descriptions of Mesorhizobium loti and Phyllobacterium myrsinacearum.</title>
        <authorList>
            <person name="Hameed A."/>
            <person name="Shahina M."/>
            <person name="Lai W.A."/>
            <person name="Lin S.Y."/>
            <person name="Young L.S."/>
            <person name="Liu Y.C."/>
            <person name="Hsu Y.H."/>
            <person name="Young C.C."/>
        </authorList>
    </citation>
    <scope>NUCLEOTIDE SEQUENCE [LARGE SCALE GENOMIC DNA]</scope>
    <source>
        <strain evidence="3 4">KCTC 52183</strain>
    </source>
</reference>
<dbReference type="GO" id="GO:0000160">
    <property type="term" value="P:phosphorelay signal transduction system"/>
    <property type="evidence" value="ECO:0007669"/>
    <property type="project" value="InterPro"/>
</dbReference>
<name>A0A4R0P343_9HYPH</name>
<dbReference type="Proteomes" id="UP000291301">
    <property type="component" value="Unassembled WGS sequence"/>
</dbReference>
<evidence type="ECO:0000256" key="1">
    <source>
        <dbReference type="PROSITE-ProRule" id="PRU00169"/>
    </source>
</evidence>
<accession>A0A4R0P343</accession>
<feature type="domain" description="Response regulatory" evidence="2">
    <location>
        <begin position="16"/>
        <end position="127"/>
    </location>
</feature>
<dbReference type="PROSITE" id="PS50110">
    <property type="entry name" value="RESPONSE_REGULATORY"/>
    <property type="match status" value="1"/>
</dbReference>
<comment type="caution">
    <text evidence="3">The sequence shown here is derived from an EMBL/GenBank/DDBJ whole genome shotgun (WGS) entry which is preliminary data.</text>
</comment>
<dbReference type="InterPro" id="IPR001789">
    <property type="entry name" value="Sig_transdc_resp-reg_receiver"/>
</dbReference>
<proteinExistence type="predicted"/>
<dbReference type="SMART" id="SM00448">
    <property type="entry name" value="REC"/>
    <property type="match status" value="1"/>
</dbReference>
<evidence type="ECO:0000313" key="3">
    <source>
        <dbReference type="EMBL" id="TCD10981.1"/>
    </source>
</evidence>
<keyword evidence="1" id="KW-0597">Phosphoprotein</keyword>
<dbReference type="EMBL" id="SJST01000011">
    <property type="protein sequence ID" value="TCD10981.1"/>
    <property type="molecule type" value="Genomic_DNA"/>
</dbReference>
<keyword evidence="4" id="KW-1185">Reference proteome</keyword>
<dbReference type="AlphaFoldDB" id="A0A4R0P343"/>
<feature type="modified residue" description="4-aspartylphosphate" evidence="1">
    <location>
        <position position="67"/>
    </location>
</feature>
<sequence>MNHVSSNRDGPHAGLSVLVVEDETLVAINLESILEDLGHTVIGPVMRLDELETMVDGGVEADLAILDINLAGAEVFPQAERLSGAGMPIVFTTGYGAKGLTGNWSEFPVIQKPYTADDIAEYLSRLKASEPVSVGS</sequence>
<evidence type="ECO:0000313" key="4">
    <source>
        <dbReference type="Proteomes" id="UP000291301"/>
    </source>
</evidence>
<evidence type="ECO:0000259" key="2">
    <source>
        <dbReference type="PROSITE" id="PS50110"/>
    </source>
</evidence>
<dbReference type="OrthoDB" id="582170at2"/>
<dbReference type="Gene3D" id="3.40.50.2300">
    <property type="match status" value="1"/>
</dbReference>
<dbReference type="SUPFAM" id="SSF52172">
    <property type="entry name" value="CheY-like"/>
    <property type="match status" value="1"/>
</dbReference>
<dbReference type="InterPro" id="IPR011006">
    <property type="entry name" value="CheY-like_superfamily"/>
</dbReference>
<gene>
    <name evidence="3" type="ORF">E0D97_17680</name>
</gene>
<protein>
    <submittedName>
        <fullName evidence="3">Response regulator</fullName>
    </submittedName>
</protein>